<comment type="similarity">
    <text evidence="1">Belongs to the esterase D family.</text>
</comment>
<reference evidence="3 4" key="1">
    <citation type="journal article" date="2015" name="BMC Genomics">
        <title>Genome mining reveals unlocked bioactive potential of marine Gram-negative bacteria.</title>
        <authorList>
            <person name="Machado H."/>
            <person name="Sonnenschein E.C."/>
            <person name="Melchiorsen J."/>
            <person name="Gram L."/>
        </authorList>
    </citation>
    <scope>NUCLEOTIDE SEQUENCE [LARGE SCALE GENOMIC DNA]</scope>
    <source>
        <strain evidence="3 4">S3137</strain>
    </source>
</reference>
<dbReference type="PATRIC" id="fig|151081.8.peg.2964"/>
<dbReference type="PANTHER" id="PTHR40841">
    <property type="entry name" value="SIDEROPHORE TRIACETYLFUSARININE C ESTERASE"/>
    <property type="match status" value="1"/>
</dbReference>
<dbReference type="InterPro" id="IPR029058">
    <property type="entry name" value="AB_hydrolase_fold"/>
</dbReference>
<dbReference type="InterPro" id="IPR052558">
    <property type="entry name" value="Siderophore_Hydrolase_D"/>
</dbReference>
<gene>
    <name evidence="3" type="ORF">TW72_06420</name>
</gene>
<evidence type="ECO:0000313" key="3">
    <source>
        <dbReference type="EMBL" id="KJZ00628.1"/>
    </source>
</evidence>
<dbReference type="Pfam" id="PF00756">
    <property type="entry name" value="Esterase"/>
    <property type="match status" value="1"/>
</dbReference>
<dbReference type="AlphaFoldDB" id="A0A0F4PZ01"/>
<dbReference type="PANTHER" id="PTHR40841:SF2">
    <property type="entry name" value="SIDEROPHORE-DEGRADING ESTERASE (EUROFUNG)"/>
    <property type="match status" value="1"/>
</dbReference>
<evidence type="ECO:0000256" key="2">
    <source>
        <dbReference type="ARBA" id="ARBA00022801"/>
    </source>
</evidence>
<accession>A0A0F4PZ01</accession>
<comment type="caution">
    <text evidence="3">The sequence shown here is derived from an EMBL/GenBank/DDBJ whole genome shotgun (WGS) entry which is preliminary data.</text>
</comment>
<keyword evidence="4" id="KW-1185">Reference proteome</keyword>
<proteinExistence type="inferred from homology"/>
<dbReference type="Proteomes" id="UP000033664">
    <property type="component" value="Unassembled WGS sequence"/>
</dbReference>
<evidence type="ECO:0000256" key="1">
    <source>
        <dbReference type="ARBA" id="ARBA00005622"/>
    </source>
</evidence>
<dbReference type="eggNOG" id="COG2819">
    <property type="taxonomic scope" value="Bacteria"/>
</dbReference>
<keyword evidence="2" id="KW-0378">Hydrolase</keyword>
<dbReference type="GO" id="GO:0016788">
    <property type="term" value="F:hydrolase activity, acting on ester bonds"/>
    <property type="evidence" value="ECO:0007669"/>
    <property type="project" value="TreeGrafter"/>
</dbReference>
<name>A0A0F4PZ01_9GAMM</name>
<dbReference type="InterPro" id="IPR000801">
    <property type="entry name" value="Esterase-like"/>
</dbReference>
<dbReference type="Gene3D" id="3.40.50.1820">
    <property type="entry name" value="alpha/beta hydrolase"/>
    <property type="match status" value="1"/>
</dbReference>
<sequence length="211" mass="23108">MYVLDGKLNAQLVASMLARLAVSQGAREHIVVGIEPANRLHDFAPTVNTDPRGPVGEGGGAPAFIEYLESELIPEVNSQYRTSGYNTLAGHSIAGLFVIHAFHSRPTLFQAHLAFSPALWWSTRATAQRAEQYVMSGIITPSFLYLNIGNEAGEMKSVYSGFTNTIARNRSVDLILQLEEFTDTPHDLTMTAGLYNALTGLNQYQQGQKVH</sequence>
<protein>
    <submittedName>
        <fullName evidence="3">Esterase</fullName>
    </submittedName>
</protein>
<dbReference type="EMBL" id="JXXZ01000006">
    <property type="protein sequence ID" value="KJZ00628.1"/>
    <property type="molecule type" value="Genomic_DNA"/>
</dbReference>
<dbReference type="SUPFAM" id="SSF53474">
    <property type="entry name" value="alpha/beta-Hydrolases"/>
    <property type="match status" value="1"/>
</dbReference>
<organism evidence="3 4">
    <name type="scientific">Pseudoalteromonas ruthenica</name>
    <dbReference type="NCBI Taxonomy" id="151081"/>
    <lineage>
        <taxon>Bacteria</taxon>
        <taxon>Pseudomonadati</taxon>
        <taxon>Pseudomonadota</taxon>
        <taxon>Gammaproteobacteria</taxon>
        <taxon>Alteromonadales</taxon>
        <taxon>Pseudoalteromonadaceae</taxon>
        <taxon>Pseudoalteromonas</taxon>
    </lineage>
</organism>
<evidence type="ECO:0000313" key="4">
    <source>
        <dbReference type="Proteomes" id="UP000033664"/>
    </source>
</evidence>